<evidence type="ECO:0000256" key="5">
    <source>
        <dbReference type="SAM" id="MobiDB-lite"/>
    </source>
</evidence>
<proteinExistence type="inferred from homology"/>
<feature type="region of interest" description="Disordered" evidence="5">
    <location>
        <begin position="271"/>
        <end position="304"/>
    </location>
</feature>
<dbReference type="SUPFAM" id="SSF110324">
    <property type="entry name" value="Ribosomal L27 protein-like"/>
    <property type="match status" value="1"/>
</dbReference>
<evidence type="ECO:0000256" key="3">
    <source>
        <dbReference type="ARBA" id="ARBA00023274"/>
    </source>
</evidence>
<evidence type="ECO:0000313" key="7">
    <source>
        <dbReference type="Proteomes" id="UP000038010"/>
    </source>
</evidence>
<evidence type="ECO:0000256" key="4">
    <source>
        <dbReference type="ARBA" id="ARBA00035267"/>
    </source>
</evidence>
<reference evidence="6 7" key="1">
    <citation type="submission" date="2015-06" db="EMBL/GenBank/DDBJ databases">
        <title>Draft genome of the ant-associated black yeast Phialophora attae CBS 131958.</title>
        <authorList>
            <person name="Moreno L.F."/>
            <person name="Stielow B.J."/>
            <person name="de Hoog S."/>
            <person name="Vicente V.A."/>
            <person name="Weiss V.A."/>
            <person name="de Vries M."/>
            <person name="Cruz L.M."/>
            <person name="Souza E.M."/>
        </authorList>
    </citation>
    <scope>NUCLEOTIDE SEQUENCE [LARGE SCALE GENOMIC DNA]</scope>
    <source>
        <strain evidence="6 7">CBS 131958</strain>
    </source>
</reference>
<protein>
    <recommendedName>
        <fullName evidence="4">Large ribosomal subunit protein bL27m</fullName>
    </recommendedName>
</protein>
<dbReference type="InterPro" id="IPR001684">
    <property type="entry name" value="Ribosomal_bL27"/>
</dbReference>
<dbReference type="PRINTS" id="PR00063">
    <property type="entry name" value="RIBOSOMALL27"/>
</dbReference>
<organism evidence="6 7">
    <name type="scientific">Cyphellophora attinorum</name>
    <dbReference type="NCBI Taxonomy" id="1664694"/>
    <lineage>
        <taxon>Eukaryota</taxon>
        <taxon>Fungi</taxon>
        <taxon>Dikarya</taxon>
        <taxon>Ascomycota</taxon>
        <taxon>Pezizomycotina</taxon>
        <taxon>Eurotiomycetes</taxon>
        <taxon>Chaetothyriomycetidae</taxon>
        <taxon>Chaetothyriales</taxon>
        <taxon>Cyphellophoraceae</taxon>
        <taxon>Cyphellophora</taxon>
    </lineage>
</organism>
<dbReference type="GeneID" id="28735006"/>
<dbReference type="GO" id="GO:0006412">
    <property type="term" value="P:translation"/>
    <property type="evidence" value="ECO:0007669"/>
    <property type="project" value="InterPro"/>
</dbReference>
<dbReference type="Proteomes" id="UP000038010">
    <property type="component" value="Unassembled WGS sequence"/>
</dbReference>
<keyword evidence="2 6" id="KW-0689">Ribosomal protein</keyword>
<evidence type="ECO:0000256" key="2">
    <source>
        <dbReference type="ARBA" id="ARBA00022980"/>
    </source>
</evidence>
<dbReference type="Pfam" id="PF01016">
    <property type="entry name" value="Ribosomal_L27"/>
    <property type="match status" value="1"/>
</dbReference>
<dbReference type="RefSeq" id="XP_017997784.1">
    <property type="nucleotide sequence ID" value="XM_018143126.1"/>
</dbReference>
<accession>A0A0N0NK75</accession>
<comment type="caution">
    <text evidence="6">The sequence shown here is derived from an EMBL/GenBank/DDBJ whole genome shotgun (WGS) entry which is preliminary data.</text>
</comment>
<dbReference type="GO" id="GO:0005762">
    <property type="term" value="C:mitochondrial large ribosomal subunit"/>
    <property type="evidence" value="ECO:0007669"/>
    <property type="project" value="TreeGrafter"/>
</dbReference>
<dbReference type="VEuPathDB" id="FungiDB:AB675_3101"/>
<dbReference type="GO" id="GO:0003735">
    <property type="term" value="F:structural constituent of ribosome"/>
    <property type="evidence" value="ECO:0007669"/>
    <property type="project" value="InterPro"/>
</dbReference>
<feature type="region of interest" description="Disordered" evidence="5">
    <location>
        <begin position="195"/>
        <end position="221"/>
    </location>
</feature>
<comment type="similarity">
    <text evidence="1">Belongs to the bacterial ribosomal protein bL27 family.</text>
</comment>
<feature type="region of interest" description="Disordered" evidence="5">
    <location>
        <begin position="76"/>
        <end position="99"/>
    </location>
</feature>
<dbReference type="EMBL" id="LFJN01000021">
    <property type="protein sequence ID" value="KPI37821.1"/>
    <property type="molecule type" value="Genomic_DNA"/>
</dbReference>
<dbReference type="PANTHER" id="PTHR15893">
    <property type="entry name" value="RIBOSOMAL PROTEIN L27"/>
    <property type="match status" value="1"/>
</dbReference>
<keyword evidence="3" id="KW-0687">Ribonucleoprotein</keyword>
<evidence type="ECO:0000313" key="6">
    <source>
        <dbReference type="EMBL" id="KPI37821.1"/>
    </source>
</evidence>
<dbReference type="PANTHER" id="PTHR15893:SF0">
    <property type="entry name" value="LARGE RIBOSOMAL SUBUNIT PROTEIN BL27M"/>
    <property type="match status" value="1"/>
</dbReference>
<dbReference type="Gene3D" id="2.40.50.100">
    <property type="match status" value="1"/>
</dbReference>
<dbReference type="AlphaFoldDB" id="A0A0N0NK75"/>
<dbReference type="STRING" id="1664694.A0A0N0NK75"/>
<name>A0A0N0NK75_9EURO</name>
<gene>
    <name evidence="6" type="ORF">AB675_3101</name>
</gene>
<keyword evidence="7" id="KW-1185">Reference proteome</keyword>
<dbReference type="OrthoDB" id="1867012at2759"/>
<sequence length="304" mass="33115">MCNLSSFKPAKSQNSLLPPALHLPIVSSLTAFSELPQLLNNNASTTVTSFTLILVHLSTSLSSLTIHQLIPVTPKTQVRHAQHASQGRANGPSDSAGRRLGLKKGNTEHVIPGNIIFKQRGTKWHPGENGYVRYYRNPAAHPTRRYIGVALAREGKESVLPSPRNAPTRRRVGMLAVPIKVAETAEEARGFLEQHAVGGSGPAGPDGSPRPVGHAAPGTPVKPAPIMRYKGYRIANVQLARDAVDEQVQVRPFDRKDRWKAWRVRALKFKNKRHSRATRAAGKLGKTKGGTRAPAKGTKRPAKR</sequence>
<evidence type="ECO:0000256" key="1">
    <source>
        <dbReference type="ARBA" id="ARBA00010797"/>
    </source>
</evidence>